<reference evidence="4" key="1">
    <citation type="submission" date="2017-07" db="EMBL/GenBank/DDBJ databases">
        <title>Brachybacterium sp. VR2415.</title>
        <authorList>
            <person name="Tak E.J."/>
            <person name="Bae J.-W."/>
        </authorList>
    </citation>
    <scope>NUCLEOTIDE SEQUENCE [LARGE SCALE GENOMIC DNA]</scope>
    <source>
        <strain evidence="4">VR2415</strain>
    </source>
</reference>
<dbReference type="Gene3D" id="3.40.1620.10">
    <property type="entry name" value="YefM-like domain"/>
    <property type="match status" value="1"/>
</dbReference>
<evidence type="ECO:0000256" key="2">
    <source>
        <dbReference type="SAM" id="MobiDB-lite"/>
    </source>
</evidence>
<dbReference type="OrthoDB" id="4419580at2"/>
<dbReference type="InterPro" id="IPR051416">
    <property type="entry name" value="phD-YefM_TA_antitoxins"/>
</dbReference>
<dbReference type="PANTHER" id="PTHR35377:SF5">
    <property type="entry name" value="ANTITOXIN VAPB46"/>
    <property type="match status" value="1"/>
</dbReference>
<dbReference type="EMBL" id="CP022316">
    <property type="protein sequence ID" value="ASK66200.1"/>
    <property type="molecule type" value="Genomic_DNA"/>
</dbReference>
<dbReference type="SUPFAM" id="SSF143120">
    <property type="entry name" value="YefM-like"/>
    <property type="match status" value="1"/>
</dbReference>
<evidence type="ECO:0000313" key="3">
    <source>
        <dbReference type="EMBL" id="ASK66200.1"/>
    </source>
</evidence>
<sequence length="87" mass="9789">MADVTRTQLNQQTARVLARVEAGEEITVTDRGRPIAQLSPVPSDRRARRLATGALRRAPERGIPEIRSPLRGWSTEQMLEDMRGDRP</sequence>
<evidence type="ECO:0000256" key="1">
    <source>
        <dbReference type="ARBA" id="ARBA00009981"/>
    </source>
</evidence>
<protein>
    <submittedName>
        <fullName evidence="3">Prevent-host-death protein</fullName>
    </submittedName>
</protein>
<dbReference type="GO" id="GO:0097351">
    <property type="term" value="F:toxin sequestering activity"/>
    <property type="evidence" value="ECO:0007669"/>
    <property type="project" value="TreeGrafter"/>
</dbReference>
<dbReference type="KEGG" id="brv:CFK39_10665"/>
<name>A0A220UDY6_9MICO</name>
<dbReference type="NCBIfam" id="TIGR01552">
    <property type="entry name" value="phd_fam"/>
    <property type="match status" value="1"/>
</dbReference>
<dbReference type="InterPro" id="IPR036165">
    <property type="entry name" value="YefM-like_sf"/>
</dbReference>
<accession>A0A220UDY6</accession>
<feature type="region of interest" description="Disordered" evidence="2">
    <location>
        <begin position="60"/>
        <end position="87"/>
    </location>
</feature>
<comment type="similarity">
    <text evidence="1">Belongs to the phD/YefM antitoxin family.</text>
</comment>
<dbReference type="Proteomes" id="UP000198398">
    <property type="component" value="Chromosome"/>
</dbReference>
<dbReference type="PANTHER" id="PTHR35377">
    <property type="entry name" value="ANTITOXIN VAPB49-RELATED-RELATED"/>
    <property type="match status" value="1"/>
</dbReference>
<organism evidence="3 4">
    <name type="scientific">Brachybacterium avium</name>
    <dbReference type="NCBI Taxonomy" id="2017485"/>
    <lineage>
        <taxon>Bacteria</taxon>
        <taxon>Bacillati</taxon>
        <taxon>Actinomycetota</taxon>
        <taxon>Actinomycetes</taxon>
        <taxon>Micrococcales</taxon>
        <taxon>Dermabacteraceae</taxon>
        <taxon>Brachybacterium</taxon>
    </lineage>
</organism>
<dbReference type="AlphaFoldDB" id="A0A220UDY6"/>
<gene>
    <name evidence="3" type="ORF">CFK39_10665</name>
</gene>
<keyword evidence="4" id="KW-1185">Reference proteome</keyword>
<dbReference type="RefSeq" id="WP_089065441.1">
    <property type="nucleotide sequence ID" value="NZ_CP022316.1"/>
</dbReference>
<proteinExistence type="inferred from homology"/>
<evidence type="ECO:0000313" key="4">
    <source>
        <dbReference type="Proteomes" id="UP000198398"/>
    </source>
</evidence>